<dbReference type="PROSITE" id="PS50192">
    <property type="entry name" value="T_SNARE"/>
    <property type="match status" value="2"/>
</dbReference>
<dbReference type="Gene3D" id="1.20.5.110">
    <property type="match status" value="2"/>
</dbReference>
<dbReference type="PANTHER" id="PTHR19305">
    <property type="entry name" value="SYNAPTOSOMAL ASSOCIATED PROTEIN"/>
    <property type="match status" value="1"/>
</dbReference>
<feature type="region of interest" description="Disordered" evidence="2">
    <location>
        <begin position="1"/>
        <end position="33"/>
    </location>
</feature>
<dbReference type="PANTHER" id="PTHR19305:SF9">
    <property type="entry name" value="SYNAPTOSOMAL-ASSOCIATED PROTEIN 29"/>
    <property type="match status" value="1"/>
</dbReference>
<feature type="domain" description="T-SNARE coiled-coil homology" evidence="3">
    <location>
        <begin position="176"/>
        <end position="210"/>
    </location>
</feature>
<evidence type="ECO:0000256" key="1">
    <source>
        <dbReference type="ARBA" id="ARBA00009480"/>
    </source>
</evidence>
<evidence type="ECO:0000313" key="5">
    <source>
        <dbReference type="Proteomes" id="UP000245609"/>
    </source>
</evidence>
<feature type="compositionally biased region" description="Basic and acidic residues" evidence="2">
    <location>
        <begin position="127"/>
        <end position="163"/>
    </location>
</feature>
<evidence type="ECO:0000259" key="3">
    <source>
        <dbReference type="PROSITE" id="PS50192"/>
    </source>
</evidence>
<feature type="compositionally biased region" description="Acidic residues" evidence="2">
    <location>
        <begin position="24"/>
        <end position="33"/>
    </location>
</feature>
<organism evidence="4 5">
    <name type="scientific">Smittium megazygosporum</name>
    <dbReference type="NCBI Taxonomy" id="133381"/>
    <lineage>
        <taxon>Eukaryota</taxon>
        <taxon>Fungi</taxon>
        <taxon>Fungi incertae sedis</taxon>
        <taxon>Zoopagomycota</taxon>
        <taxon>Kickxellomycotina</taxon>
        <taxon>Harpellomycetes</taxon>
        <taxon>Harpellales</taxon>
        <taxon>Legeriomycetaceae</taxon>
        <taxon>Smittium</taxon>
    </lineage>
</organism>
<dbReference type="GO" id="GO:0006906">
    <property type="term" value="P:vesicle fusion"/>
    <property type="evidence" value="ECO:0007669"/>
    <property type="project" value="TreeGrafter"/>
</dbReference>
<dbReference type="GO" id="GO:0006887">
    <property type="term" value="P:exocytosis"/>
    <property type="evidence" value="ECO:0007669"/>
    <property type="project" value="TreeGrafter"/>
</dbReference>
<proteinExistence type="inferred from homology"/>
<name>A0A2T9Z8W3_9FUNG</name>
<reference evidence="4 5" key="1">
    <citation type="journal article" date="2018" name="MBio">
        <title>Comparative Genomics Reveals the Core Gene Toolbox for the Fungus-Insect Symbiosis.</title>
        <authorList>
            <person name="Wang Y."/>
            <person name="Stata M."/>
            <person name="Wang W."/>
            <person name="Stajich J.E."/>
            <person name="White M.M."/>
            <person name="Moncalvo J.M."/>
        </authorList>
    </citation>
    <scope>NUCLEOTIDE SEQUENCE [LARGE SCALE GENOMIC DNA]</scope>
    <source>
        <strain evidence="4 5">SC-DP-2</strain>
    </source>
</reference>
<dbReference type="STRING" id="133381.A0A2T9Z8W3"/>
<feature type="non-terminal residue" evidence="4">
    <location>
        <position position="210"/>
    </location>
</feature>
<feature type="domain" description="T-SNARE coiled-coil homology" evidence="3">
    <location>
        <begin position="42"/>
        <end position="104"/>
    </location>
</feature>
<dbReference type="Proteomes" id="UP000245609">
    <property type="component" value="Unassembled WGS sequence"/>
</dbReference>
<dbReference type="AlphaFoldDB" id="A0A2T9Z8W3"/>
<dbReference type="InterPro" id="IPR000727">
    <property type="entry name" value="T_SNARE_dom"/>
</dbReference>
<dbReference type="SUPFAM" id="SSF58038">
    <property type="entry name" value="SNARE fusion complex"/>
    <property type="match status" value="1"/>
</dbReference>
<gene>
    <name evidence="4" type="ORF">BB560_004632</name>
</gene>
<protein>
    <recommendedName>
        <fullName evidence="3">t-SNARE coiled-coil homology domain-containing protein</fullName>
    </recommendedName>
</protein>
<dbReference type="EMBL" id="MBFS01001474">
    <property type="protein sequence ID" value="PVV00967.1"/>
    <property type="molecule type" value="Genomic_DNA"/>
</dbReference>
<evidence type="ECO:0000313" key="4">
    <source>
        <dbReference type="EMBL" id="PVV00967.1"/>
    </source>
</evidence>
<sequence>MNDFKKYQSSKGRATPTLERSDTQDPEQNEDEEVDMIKSRIAEVKQDSLNSTRNALRQVRQTQETASNTMNKLGEQTSQLNRIDKTLEVANVQAGDSVDKTQKLRTLNRSIFSISIGNPFSSKKKKAAELEKAKQEHQKSVEESERLRQINYESQKRVQDAKRNPHAKAGYELSEAEQLDVQNDQLNRIQGKADDTSAKIAVSQHHLRKI</sequence>
<comment type="caution">
    <text evidence="4">The sequence shown here is derived from an EMBL/GenBank/DDBJ whole genome shotgun (WGS) entry which is preliminary data.</text>
</comment>
<evidence type="ECO:0000256" key="2">
    <source>
        <dbReference type="SAM" id="MobiDB-lite"/>
    </source>
</evidence>
<comment type="similarity">
    <text evidence="1">Belongs to the SNAP-25 family.</text>
</comment>
<dbReference type="OrthoDB" id="18679at2759"/>
<keyword evidence="5" id="KW-1185">Reference proteome</keyword>
<dbReference type="GO" id="GO:0019905">
    <property type="term" value="F:syntaxin binding"/>
    <property type="evidence" value="ECO:0007669"/>
    <property type="project" value="TreeGrafter"/>
</dbReference>
<dbReference type="GO" id="GO:0005484">
    <property type="term" value="F:SNAP receptor activity"/>
    <property type="evidence" value="ECO:0007669"/>
    <property type="project" value="TreeGrafter"/>
</dbReference>
<feature type="region of interest" description="Disordered" evidence="2">
    <location>
        <begin position="127"/>
        <end position="176"/>
    </location>
</feature>
<dbReference type="GO" id="GO:0031201">
    <property type="term" value="C:SNARE complex"/>
    <property type="evidence" value="ECO:0007669"/>
    <property type="project" value="TreeGrafter"/>
</dbReference>
<feature type="region of interest" description="Disordered" evidence="2">
    <location>
        <begin position="59"/>
        <end position="79"/>
    </location>
</feature>
<accession>A0A2T9Z8W3</accession>
<dbReference type="GO" id="GO:0005886">
    <property type="term" value="C:plasma membrane"/>
    <property type="evidence" value="ECO:0007669"/>
    <property type="project" value="TreeGrafter"/>
</dbReference>